<dbReference type="GO" id="GO:0046872">
    <property type="term" value="F:metal ion binding"/>
    <property type="evidence" value="ECO:0007669"/>
    <property type="project" value="UniProtKB-KW"/>
</dbReference>
<keyword evidence="8" id="KW-0732">Signal</keyword>
<dbReference type="InterPro" id="IPR024079">
    <property type="entry name" value="MetalloPept_cat_dom_sf"/>
</dbReference>
<evidence type="ECO:0000256" key="5">
    <source>
        <dbReference type="ARBA" id="ARBA00022801"/>
    </source>
</evidence>
<keyword evidence="3" id="KW-0645">Protease</keyword>
<comment type="cofactor">
    <cofactor evidence="1">
        <name>Zn(2+)</name>
        <dbReference type="ChEBI" id="CHEBI:29105"/>
    </cofactor>
</comment>
<feature type="chain" id="PRO_5010863541" description="Lysine-specific metallo-endopeptidase domain-containing protein" evidence="8">
    <location>
        <begin position="17"/>
        <end position="353"/>
    </location>
</feature>
<feature type="domain" description="Lysine-specific metallo-endopeptidase" evidence="9">
    <location>
        <begin position="223"/>
        <end position="351"/>
    </location>
</feature>
<dbReference type="EnsemblMetazoa" id="Aqu2.1.26407_001">
    <property type="protein sequence ID" value="Aqu2.1.26407_001"/>
    <property type="gene ID" value="Aqu2.1.26407"/>
</dbReference>
<evidence type="ECO:0000256" key="6">
    <source>
        <dbReference type="ARBA" id="ARBA00022833"/>
    </source>
</evidence>
<proteinExistence type="inferred from homology"/>
<dbReference type="AlphaFoldDB" id="A0A1X7UF45"/>
<accession>A0A1X7UF45</accession>
<dbReference type="InterPro" id="IPR029463">
    <property type="entry name" value="Lys_MEP"/>
</dbReference>
<dbReference type="GO" id="GO:0006508">
    <property type="term" value="P:proteolysis"/>
    <property type="evidence" value="ECO:0007669"/>
    <property type="project" value="UniProtKB-KW"/>
</dbReference>
<protein>
    <recommendedName>
        <fullName evidence="9">Lysine-specific metallo-endopeptidase domain-containing protein</fullName>
    </recommendedName>
</protein>
<keyword evidence="7" id="KW-0482">Metalloprotease</keyword>
<comment type="similarity">
    <text evidence="2">Belongs to the peptidase M35 family.</text>
</comment>
<dbReference type="KEGG" id="aqu:109583643"/>
<evidence type="ECO:0000256" key="7">
    <source>
        <dbReference type="ARBA" id="ARBA00023049"/>
    </source>
</evidence>
<organism evidence="10">
    <name type="scientific">Amphimedon queenslandica</name>
    <name type="common">Sponge</name>
    <dbReference type="NCBI Taxonomy" id="400682"/>
    <lineage>
        <taxon>Eukaryota</taxon>
        <taxon>Metazoa</taxon>
        <taxon>Porifera</taxon>
        <taxon>Demospongiae</taxon>
        <taxon>Heteroscleromorpha</taxon>
        <taxon>Haplosclerida</taxon>
        <taxon>Niphatidae</taxon>
        <taxon>Amphimedon</taxon>
    </lineage>
</organism>
<keyword evidence="5" id="KW-0378">Hydrolase</keyword>
<evidence type="ECO:0000313" key="10">
    <source>
        <dbReference type="EnsemblMetazoa" id="Aqu2.1.26407_001"/>
    </source>
</evidence>
<evidence type="ECO:0000256" key="2">
    <source>
        <dbReference type="ARBA" id="ARBA00010279"/>
    </source>
</evidence>
<dbReference type="EnsemblMetazoa" id="XM_019999066.1">
    <property type="protein sequence ID" value="XP_019854625.1"/>
    <property type="gene ID" value="LOC109583643"/>
</dbReference>
<dbReference type="SMART" id="SM01351">
    <property type="entry name" value="Aspzincin_M35"/>
    <property type="match status" value="1"/>
</dbReference>
<evidence type="ECO:0000256" key="3">
    <source>
        <dbReference type="ARBA" id="ARBA00022670"/>
    </source>
</evidence>
<evidence type="ECO:0000313" key="11">
    <source>
        <dbReference type="Proteomes" id="UP000007879"/>
    </source>
</evidence>
<name>A0A1X7UF45_AMPQE</name>
<dbReference type="PANTHER" id="PTHR37016:SF3">
    <property type="entry name" value="NEUTRAL PROTEASE 2-RELATED"/>
    <property type="match status" value="1"/>
</dbReference>
<dbReference type="Pfam" id="PF14521">
    <property type="entry name" value="Aspzincin_M35"/>
    <property type="match status" value="1"/>
</dbReference>
<gene>
    <name evidence="10" type="primary">109583643</name>
</gene>
<evidence type="ECO:0000256" key="4">
    <source>
        <dbReference type="ARBA" id="ARBA00022723"/>
    </source>
</evidence>
<dbReference type="SUPFAM" id="SSF55486">
    <property type="entry name" value="Metalloproteases ('zincins'), catalytic domain"/>
    <property type="match status" value="1"/>
</dbReference>
<reference evidence="11" key="1">
    <citation type="journal article" date="2010" name="Nature">
        <title>The Amphimedon queenslandica genome and the evolution of animal complexity.</title>
        <authorList>
            <person name="Srivastava M."/>
            <person name="Simakov O."/>
            <person name="Chapman J."/>
            <person name="Fahey B."/>
            <person name="Gauthier M.E."/>
            <person name="Mitros T."/>
            <person name="Richards G.S."/>
            <person name="Conaco C."/>
            <person name="Dacre M."/>
            <person name="Hellsten U."/>
            <person name="Larroux C."/>
            <person name="Putnam N.H."/>
            <person name="Stanke M."/>
            <person name="Adamska M."/>
            <person name="Darling A."/>
            <person name="Degnan S.M."/>
            <person name="Oakley T.H."/>
            <person name="Plachetzki D.C."/>
            <person name="Zhai Y."/>
            <person name="Adamski M."/>
            <person name="Calcino A."/>
            <person name="Cummins S.F."/>
            <person name="Goodstein D.M."/>
            <person name="Harris C."/>
            <person name="Jackson D.J."/>
            <person name="Leys S.P."/>
            <person name="Shu S."/>
            <person name="Woodcroft B.J."/>
            <person name="Vervoort M."/>
            <person name="Kosik K.S."/>
            <person name="Manning G."/>
            <person name="Degnan B.M."/>
            <person name="Rokhsar D.S."/>
        </authorList>
    </citation>
    <scope>NUCLEOTIDE SEQUENCE [LARGE SCALE GENOMIC DNA]</scope>
</reference>
<sequence>MKTFLCICLITYLTSALSICSANDWPISLDMACNKALSVVACTFEFTNNANEDLYLLKHGTPLEGLVSQFLTVSVADSPVEYDGPFIHRLPPTKDEFVLLKAGESISASVQITDAFSIDTDGIYTVQYSRPLQYLSVNEMSELSNGLIRESTVQESIHIYLEDTHVLLKPRRPDETDKVDYTVNIESCSSASFTGGTAANNKGTLDAHKQLCSGIDRVNITNNDLYKKWFGAFTAAREKKVKAVYKKMRDGLAGNTVTYVNGGPHCKPNTYGYTYHNVKKVHICPAFYTFPVSCGSPGTYTKEFGLIHEWSHAFGLTVDNVYGSSQSQNLAKTNPDKAVANADNYGWHYCEWQ</sequence>
<keyword evidence="11" id="KW-1185">Reference proteome</keyword>
<reference evidence="10" key="2">
    <citation type="submission" date="2017-05" db="UniProtKB">
        <authorList>
            <consortium name="EnsemblMetazoa"/>
        </authorList>
    </citation>
    <scope>IDENTIFICATION</scope>
</reference>
<dbReference type="Proteomes" id="UP000007879">
    <property type="component" value="Unassembled WGS sequence"/>
</dbReference>
<evidence type="ECO:0000256" key="1">
    <source>
        <dbReference type="ARBA" id="ARBA00001947"/>
    </source>
</evidence>
<keyword evidence="4" id="KW-0479">Metal-binding</keyword>
<dbReference type="GO" id="GO:0004222">
    <property type="term" value="F:metalloendopeptidase activity"/>
    <property type="evidence" value="ECO:0007669"/>
    <property type="project" value="InterPro"/>
</dbReference>
<evidence type="ECO:0000256" key="8">
    <source>
        <dbReference type="SAM" id="SignalP"/>
    </source>
</evidence>
<dbReference type="eggNOG" id="ENOG502QW7J">
    <property type="taxonomic scope" value="Eukaryota"/>
</dbReference>
<evidence type="ECO:0000259" key="9">
    <source>
        <dbReference type="SMART" id="SM01351"/>
    </source>
</evidence>
<dbReference type="InterPro" id="IPR050414">
    <property type="entry name" value="Fungal_M35_metalloproteases"/>
</dbReference>
<dbReference type="PANTHER" id="PTHR37016">
    <property type="match status" value="1"/>
</dbReference>
<dbReference type="Gene3D" id="3.40.390.10">
    <property type="entry name" value="Collagenase (Catalytic Domain)"/>
    <property type="match status" value="1"/>
</dbReference>
<dbReference type="InParanoid" id="A0A1X7UF45"/>
<feature type="signal peptide" evidence="8">
    <location>
        <begin position="1"/>
        <end position="16"/>
    </location>
</feature>
<dbReference type="Gene3D" id="2.60.40.2970">
    <property type="match status" value="1"/>
</dbReference>
<keyword evidence="6" id="KW-0862">Zinc</keyword>
<dbReference type="OrthoDB" id="10033758at2759"/>